<dbReference type="AlphaFoldDB" id="A0A8H5FNP5"/>
<keyword evidence="2" id="KW-1185">Reference proteome</keyword>
<sequence length="223" mass="25088">MKAPLPEGFIPAVIELAGRDRGDLNGPWTDPTSEEIKKIWIDLSPSDMKDKFSDYEKDITQTMTNVLIDWRNLFGKEAIKALEDELRKQNGERQKYVTDQTSSERFWDHKCYYKYPNEQPKASNLLPDKAIGSVPIEELLKNKPTSALVLTILAIDRALRLCSSASTNSNSLSDELSGDNQAKERTSEAFKSLGLGVDASRWSRIIRFACKVEESAALPDNFA</sequence>
<evidence type="ECO:0000313" key="1">
    <source>
        <dbReference type="EMBL" id="KAF5343496.1"/>
    </source>
</evidence>
<accession>A0A8H5FNP5</accession>
<dbReference type="OrthoDB" id="3014170at2759"/>
<evidence type="ECO:0000313" key="2">
    <source>
        <dbReference type="Proteomes" id="UP000559256"/>
    </source>
</evidence>
<organism evidence="1 2">
    <name type="scientific">Tetrapyrgos nigripes</name>
    <dbReference type="NCBI Taxonomy" id="182062"/>
    <lineage>
        <taxon>Eukaryota</taxon>
        <taxon>Fungi</taxon>
        <taxon>Dikarya</taxon>
        <taxon>Basidiomycota</taxon>
        <taxon>Agaricomycotina</taxon>
        <taxon>Agaricomycetes</taxon>
        <taxon>Agaricomycetidae</taxon>
        <taxon>Agaricales</taxon>
        <taxon>Marasmiineae</taxon>
        <taxon>Marasmiaceae</taxon>
        <taxon>Tetrapyrgos</taxon>
    </lineage>
</organism>
<dbReference type="EMBL" id="JAACJM010000139">
    <property type="protein sequence ID" value="KAF5343496.1"/>
    <property type="molecule type" value="Genomic_DNA"/>
</dbReference>
<gene>
    <name evidence="1" type="ORF">D9758_015653</name>
</gene>
<proteinExistence type="predicted"/>
<name>A0A8H5FNP5_9AGAR</name>
<comment type="caution">
    <text evidence="1">The sequence shown here is derived from an EMBL/GenBank/DDBJ whole genome shotgun (WGS) entry which is preliminary data.</text>
</comment>
<protein>
    <submittedName>
        <fullName evidence="1">Uncharacterized protein</fullName>
    </submittedName>
</protein>
<dbReference type="Proteomes" id="UP000559256">
    <property type="component" value="Unassembled WGS sequence"/>
</dbReference>
<reference evidence="1 2" key="1">
    <citation type="journal article" date="2020" name="ISME J.">
        <title>Uncovering the hidden diversity of litter-decomposition mechanisms in mushroom-forming fungi.</title>
        <authorList>
            <person name="Floudas D."/>
            <person name="Bentzer J."/>
            <person name="Ahren D."/>
            <person name="Johansson T."/>
            <person name="Persson P."/>
            <person name="Tunlid A."/>
        </authorList>
    </citation>
    <scope>NUCLEOTIDE SEQUENCE [LARGE SCALE GENOMIC DNA]</scope>
    <source>
        <strain evidence="1 2">CBS 291.85</strain>
    </source>
</reference>